<feature type="compositionally biased region" description="Basic residues" evidence="7">
    <location>
        <begin position="452"/>
        <end position="461"/>
    </location>
</feature>
<feature type="compositionally biased region" description="Basic and acidic residues" evidence="7">
    <location>
        <begin position="14"/>
        <end position="34"/>
    </location>
</feature>
<reference evidence="9 10" key="1">
    <citation type="journal article" date="2011" name="Genome Res.">
        <title>Phylogeny-wide analysis of social amoeba genomes highlights ancient origins for complex intercellular communication.</title>
        <authorList>
            <person name="Heidel A.J."/>
            <person name="Lawal H.M."/>
            <person name="Felder M."/>
            <person name="Schilde C."/>
            <person name="Helps N.R."/>
            <person name="Tunggal B."/>
            <person name="Rivero F."/>
            <person name="John U."/>
            <person name="Schleicher M."/>
            <person name="Eichinger L."/>
            <person name="Platzer M."/>
            <person name="Noegel A.A."/>
            <person name="Schaap P."/>
            <person name="Gloeckner G."/>
        </authorList>
    </citation>
    <scope>NUCLEOTIDE SEQUENCE [LARGE SCALE GENOMIC DNA]</scope>
    <source>
        <strain evidence="10">ATCC 26659 / Pp 5 / PN500</strain>
    </source>
</reference>
<gene>
    <name evidence="9" type="ORF">PPL_12393</name>
</gene>
<evidence type="ECO:0000256" key="6">
    <source>
        <dbReference type="PROSITE-ProRule" id="PRU00176"/>
    </source>
</evidence>
<keyword evidence="5" id="KW-0539">Nucleus</keyword>
<dbReference type="InParanoid" id="D3BMH3"/>
<organism evidence="9 10">
    <name type="scientific">Heterostelium pallidum (strain ATCC 26659 / Pp 5 / PN500)</name>
    <name type="common">Cellular slime mold</name>
    <name type="synonym">Polysphondylium pallidum</name>
    <dbReference type="NCBI Taxonomy" id="670386"/>
    <lineage>
        <taxon>Eukaryota</taxon>
        <taxon>Amoebozoa</taxon>
        <taxon>Evosea</taxon>
        <taxon>Eumycetozoa</taxon>
        <taxon>Dictyostelia</taxon>
        <taxon>Acytosteliales</taxon>
        <taxon>Acytosteliaceae</taxon>
        <taxon>Heterostelium</taxon>
    </lineage>
</organism>
<keyword evidence="10" id="KW-1185">Reference proteome</keyword>
<keyword evidence="2" id="KW-0507">mRNA processing</keyword>
<dbReference type="AlphaFoldDB" id="D3BMH3"/>
<dbReference type="Gene3D" id="3.30.70.330">
    <property type="match status" value="2"/>
</dbReference>
<proteinExistence type="predicted"/>
<dbReference type="GO" id="GO:0008380">
    <property type="term" value="P:RNA splicing"/>
    <property type="evidence" value="ECO:0007669"/>
    <property type="project" value="UniProtKB-KW"/>
</dbReference>
<protein>
    <recommendedName>
        <fullName evidence="8">RRM domain-containing protein</fullName>
    </recommendedName>
</protein>
<evidence type="ECO:0000256" key="2">
    <source>
        <dbReference type="ARBA" id="ARBA00022664"/>
    </source>
</evidence>
<keyword evidence="3 6" id="KW-0694">RNA-binding</keyword>
<dbReference type="CDD" id="cd12394">
    <property type="entry name" value="RRM1_RBM34"/>
    <property type="match status" value="1"/>
</dbReference>
<feature type="compositionally biased region" description="Low complexity" evidence="7">
    <location>
        <begin position="150"/>
        <end position="165"/>
    </location>
</feature>
<dbReference type="PANTHER" id="PTHR48028:SF4">
    <property type="entry name" value="SC35-LIKE SPLICING FACTOR"/>
    <property type="match status" value="1"/>
</dbReference>
<dbReference type="GO" id="GO:0005634">
    <property type="term" value="C:nucleus"/>
    <property type="evidence" value="ECO:0007669"/>
    <property type="project" value="UniProtKB-SubCell"/>
</dbReference>
<feature type="region of interest" description="Disordered" evidence="7">
    <location>
        <begin position="443"/>
        <end position="487"/>
    </location>
</feature>
<keyword evidence="4" id="KW-0508">mRNA splicing</keyword>
<evidence type="ECO:0000313" key="9">
    <source>
        <dbReference type="EMBL" id="EFA77185.1"/>
    </source>
</evidence>
<evidence type="ECO:0000256" key="5">
    <source>
        <dbReference type="ARBA" id="ARBA00023242"/>
    </source>
</evidence>
<feature type="domain" description="RRM" evidence="8">
    <location>
        <begin position="265"/>
        <end position="360"/>
    </location>
</feature>
<comment type="caution">
    <text evidence="9">The sequence shown here is derived from an EMBL/GenBank/DDBJ whole genome shotgun (WGS) entry which is preliminary data.</text>
</comment>
<dbReference type="GO" id="GO:0003723">
    <property type="term" value="F:RNA binding"/>
    <property type="evidence" value="ECO:0007669"/>
    <property type="project" value="UniProtKB-UniRule"/>
</dbReference>
<evidence type="ECO:0000313" key="10">
    <source>
        <dbReference type="Proteomes" id="UP000001396"/>
    </source>
</evidence>
<feature type="compositionally biased region" description="Low complexity" evidence="7">
    <location>
        <begin position="106"/>
        <end position="122"/>
    </location>
</feature>
<dbReference type="InterPro" id="IPR035979">
    <property type="entry name" value="RBD_domain_sf"/>
</dbReference>
<feature type="compositionally biased region" description="Low complexity" evidence="7">
    <location>
        <begin position="59"/>
        <end position="82"/>
    </location>
</feature>
<dbReference type="Pfam" id="PF00076">
    <property type="entry name" value="RRM_1"/>
    <property type="match status" value="1"/>
</dbReference>
<dbReference type="InterPro" id="IPR051106">
    <property type="entry name" value="RNA-bind/splicing_reg"/>
</dbReference>
<evidence type="ECO:0000256" key="7">
    <source>
        <dbReference type="SAM" id="MobiDB-lite"/>
    </source>
</evidence>
<dbReference type="SMART" id="SM00360">
    <property type="entry name" value="RRM"/>
    <property type="match status" value="2"/>
</dbReference>
<name>D3BMH3_HETP5</name>
<dbReference type="GO" id="GO:0006397">
    <property type="term" value="P:mRNA processing"/>
    <property type="evidence" value="ECO:0007669"/>
    <property type="project" value="UniProtKB-KW"/>
</dbReference>
<dbReference type="Proteomes" id="UP000001396">
    <property type="component" value="Unassembled WGS sequence"/>
</dbReference>
<dbReference type="PROSITE" id="PS50102">
    <property type="entry name" value="RRM"/>
    <property type="match status" value="2"/>
</dbReference>
<feature type="compositionally biased region" description="Basic and acidic residues" evidence="7">
    <location>
        <begin position="87"/>
        <end position="105"/>
    </location>
</feature>
<dbReference type="RefSeq" id="XP_020429314.1">
    <property type="nucleotide sequence ID" value="XM_020583127.1"/>
</dbReference>
<evidence type="ECO:0000256" key="4">
    <source>
        <dbReference type="ARBA" id="ARBA00023187"/>
    </source>
</evidence>
<dbReference type="PANTHER" id="PTHR48028">
    <property type="entry name" value="GLYCINE-RICH RNA-BINDING PROTEIN RZ1A"/>
    <property type="match status" value="1"/>
</dbReference>
<feature type="domain" description="RRM" evidence="8">
    <location>
        <begin position="369"/>
        <end position="447"/>
    </location>
</feature>
<comment type="subcellular location">
    <subcellularLocation>
        <location evidence="1">Nucleus</location>
    </subcellularLocation>
</comment>
<accession>D3BMH3</accession>
<dbReference type="SUPFAM" id="SSF54928">
    <property type="entry name" value="RNA-binding domain, RBD"/>
    <property type="match status" value="2"/>
</dbReference>
<dbReference type="InterPro" id="IPR012677">
    <property type="entry name" value="Nucleotide-bd_a/b_plait_sf"/>
</dbReference>
<dbReference type="STRING" id="670386.D3BMH3"/>
<dbReference type="GeneID" id="31367860"/>
<dbReference type="InterPro" id="IPR000504">
    <property type="entry name" value="RRM_dom"/>
</dbReference>
<evidence type="ECO:0000256" key="1">
    <source>
        <dbReference type="ARBA" id="ARBA00004123"/>
    </source>
</evidence>
<feature type="compositionally biased region" description="Basic residues" evidence="7">
    <location>
        <begin position="469"/>
        <end position="478"/>
    </location>
</feature>
<sequence length="487" mass="54908">MDIKKKTPTKNNTPKKENNTPKKENNTTPKKDKVVNSAKKPNKNYGAAKSVDKDNKLVTTPTTTTNTSTTPPPATKETTPNKKTTKRKDMEKESTTEAPKNKQTETTKATTTTTTTSTSTKPTNKKQKVNNNKKEEKKEKVSREKETKIVENSNNNNNDNSENVNVVSSIFGGSNVSGLSIFEALKKQSESKDDAVNQEVMDSFATSNAFEAPKEEQEPEVKEQIDSLLQAKPQLNSVGKPMISEEEREIRKKKDLEIRESEDPMTIFISNIDLKTTKNELKAFFGRFGTIKTARFRSLPVSKEGANRKATYINKEFHEKRETCNAYVVYSKEEEAQKAADETNGTLFKERHIRVDLASNKHNKGKDENTVFVGGIPYELENEDLFKLFEDNIGDVMSVRIVRDKLTGLGKGFAYVEFKKLINARRAIQAKQLSIGERTIRVFPNKQNPKGKNVKSAKEKKKIGDRVPRNRKGNKKNKKSEETSTSD</sequence>
<evidence type="ECO:0000259" key="8">
    <source>
        <dbReference type="PROSITE" id="PS50102"/>
    </source>
</evidence>
<feature type="region of interest" description="Disordered" evidence="7">
    <location>
        <begin position="1"/>
        <end position="165"/>
    </location>
</feature>
<dbReference type="OMA" id="EKRETCN"/>
<feature type="compositionally biased region" description="Basic and acidic residues" evidence="7">
    <location>
        <begin position="132"/>
        <end position="149"/>
    </location>
</feature>
<dbReference type="EMBL" id="ADBJ01000043">
    <property type="protein sequence ID" value="EFA77185.1"/>
    <property type="molecule type" value="Genomic_DNA"/>
</dbReference>
<evidence type="ECO:0000256" key="3">
    <source>
        <dbReference type="ARBA" id="ARBA00022884"/>
    </source>
</evidence>